<dbReference type="Pfam" id="PF00013">
    <property type="entry name" value="KH_1"/>
    <property type="match status" value="2"/>
</dbReference>
<proteinExistence type="predicted"/>
<dbReference type="STRING" id="1169540.A0A0G4E868"/>
<dbReference type="Gene3D" id="3.30.1370.10">
    <property type="entry name" value="K Homology domain, type 1"/>
    <property type="match status" value="1"/>
</dbReference>
<dbReference type="SUPFAM" id="SSF54791">
    <property type="entry name" value="Eukaryotic type KH-domain (KH-domain type I)"/>
    <property type="match status" value="2"/>
</dbReference>
<dbReference type="PhylomeDB" id="A0A0G4E868"/>
<dbReference type="PANTHER" id="PTHR10288">
    <property type="entry name" value="KH DOMAIN CONTAINING RNA BINDING PROTEIN"/>
    <property type="match status" value="1"/>
</dbReference>
<feature type="region of interest" description="Disordered" evidence="3">
    <location>
        <begin position="356"/>
        <end position="438"/>
    </location>
</feature>
<dbReference type="EMBL" id="CDMY01000013">
    <property type="protein sequence ID" value="CEL91713.1"/>
    <property type="molecule type" value="Genomic_DNA"/>
</dbReference>
<keyword evidence="2" id="KW-0694">RNA-binding</keyword>
<dbReference type="InterPro" id="IPR004087">
    <property type="entry name" value="KH_dom"/>
</dbReference>
<dbReference type="Gene3D" id="3.30.310.210">
    <property type="match status" value="1"/>
</dbReference>
<gene>
    <name evidence="5" type="ORF">Vbra_10865</name>
</gene>
<dbReference type="Proteomes" id="UP000041254">
    <property type="component" value="Unassembled WGS sequence"/>
</dbReference>
<protein>
    <recommendedName>
        <fullName evidence="4">K Homology domain-containing protein</fullName>
    </recommendedName>
</protein>
<evidence type="ECO:0000259" key="4">
    <source>
        <dbReference type="SMART" id="SM00322"/>
    </source>
</evidence>
<evidence type="ECO:0000313" key="6">
    <source>
        <dbReference type="Proteomes" id="UP000041254"/>
    </source>
</evidence>
<evidence type="ECO:0000256" key="3">
    <source>
        <dbReference type="SAM" id="MobiDB-lite"/>
    </source>
</evidence>
<sequence length="438" mass="51003">MPRDYDDRDDDRNGERLSKDVQFINNGEAAFLIGKQGRTKRKLMYASGSEIEIHDPDKGGGESSRDLTLEIRGKREDLERAKMYIKLVLTQRQGPVYLDFDEMAERDDLTLLDVPAECAGYVTGARGVVLRAIEDEWGTIMLFVRNMAERDLDTGSKPRETLAIFGKDMRGRRGSELRVMSAVEEKVEGYYSSKATEYFSDREGFDTDTMKIHSDDYSYALGKRGNTRRKLAKASGCILEYIGGIAYMAGTKKERRRVKDYLGWLCEQRTSRVIVDVKGRDDVTTLNVPRDCISYITGQKGRSLREVEEKTDTFCFMDGDSTDRDTERLLIFGVEEEKRDDARRMIDDRIDDKLSGRANQRGYDRGYDDRDYGRYDNRDRRRGGRDDDRYRSRSRSPPPSRSKYDDRYHDDSPRGRGRRSPSYDRYDDYQRRDRDHYR</sequence>
<evidence type="ECO:0000256" key="2">
    <source>
        <dbReference type="PROSITE-ProRule" id="PRU00117"/>
    </source>
</evidence>
<feature type="compositionally biased region" description="Basic and acidic residues" evidence="3">
    <location>
        <begin position="362"/>
        <end position="391"/>
    </location>
</feature>
<reference evidence="5 6" key="1">
    <citation type="submission" date="2014-11" db="EMBL/GenBank/DDBJ databases">
        <authorList>
            <person name="Zhu J."/>
            <person name="Qi W."/>
            <person name="Song R."/>
        </authorList>
    </citation>
    <scope>NUCLEOTIDE SEQUENCE [LARGE SCALE GENOMIC DNA]</scope>
</reference>
<organism evidence="5 6">
    <name type="scientific">Vitrella brassicaformis (strain CCMP3155)</name>
    <dbReference type="NCBI Taxonomy" id="1169540"/>
    <lineage>
        <taxon>Eukaryota</taxon>
        <taxon>Sar</taxon>
        <taxon>Alveolata</taxon>
        <taxon>Colpodellida</taxon>
        <taxon>Vitrellaceae</taxon>
        <taxon>Vitrella</taxon>
    </lineage>
</organism>
<feature type="domain" description="K Homology" evidence="4">
    <location>
        <begin position="106"/>
        <end position="188"/>
    </location>
</feature>
<keyword evidence="6" id="KW-1185">Reference proteome</keyword>
<dbReference type="InParanoid" id="A0A0G4E868"/>
<evidence type="ECO:0000256" key="1">
    <source>
        <dbReference type="ARBA" id="ARBA00022737"/>
    </source>
</evidence>
<dbReference type="OMA" id="ERARCWD"/>
<accession>A0A0G4E868</accession>
<feature type="domain" description="K Homology" evidence="4">
    <location>
        <begin position="16"/>
        <end position="90"/>
    </location>
</feature>
<dbReference type="SMART" id="SM00322">
    <property type="entry name" value="KH"/>
    <property type="match status" value="4"/>
</dbReference>
<evidence type="ECO:0000313" key="5">
    <source>
        <dbReference type="EMBL" id="CEL91713.1"/>
    </source>
</evidence>
<dbReference type="GO" id="GO:0003723">
    <property type="term" value="F:RNA binding"/>
    <property type="evidence" value="ECO:0007669"/>
    <property type="project" value="UniProtKB-UniRule"/>
</dbReference>
<dbReference type="InterPro" id="IPR036612">
    <property type="entry name" value="KH_dom_type_1_sf"/>
</dbReference>
<dbReference type="OrthoDB" id="446338at2759"/>
<feature type="compositionally biased region" description="Basic and acidic residues" evidence="3">
    <location>
        <begin position="402"/>
        <end position="414"/>
    </location>
</feature>
<feature type="compositionally biased region" description="Basic and acidic residues" evidence="3">
    <location>
        <begin position="421"/>
        <end position="438"/>
    </location>
</feature>
<feature type="domain" description="K Homology" evidence="4">
    <location>
        <begin position="204"/>
        <end position="267"/>
    </location>
</feature>
<dbReference type="InterPro" id="IPR004088">
    <property type="entry name" value="KH_dom_type_1"/>
</dbReference>
<dbReference type="VEuPathDB" id="CryptoDB:Vbra_10865"/>
<dbReference type="PROSITE" id="PS50084">
    <property type="entry name" value="KH_TYPE_1"/>
    <property type="match status" value="2"/>
</dbReference>
<name>A0A0G4E868_VITBC</name>
<dbReference type="CDD" id="cd00105">
    <property type="entry name" value="KH-I"/>
    <property type="match status" value="1"/>
</dbReference>
<keyword evidence="1" id="KW-0677">Repeat</keyword>
<feature type="domain" description="K Homology" evidence="4">
    <location>
        <begin position="280"/>
        <end position="351"/>
    </location>
</feature>
<dbReference type="AlphaFoldDB" id="A0A0G4E868"/>